<dbReference type="GO" id="GO:0007165">
    <property type="term" value="P:signal transduction"/>
    <property type="evidence" value="ECO:0007669"/>
    <property type="project" value="InterPro"/>
</dbReference>
<keyword evidence="2" id="KW-0472">Membrane</keyword>
<dbReference type="InterPro" id="IPR035897">
    <property type="entry name" value="Toll_tir_struct_dom_sf"/>
</dbReference>
<keyword evidence="5" id="KW-1185">Reference proteome</keyword>
<gene>
    <name evidence="4" type="ORF">KBB96_18715</name>
</gene>
<feature type="domain" description="TIR" evidence="3">
    <location>
        <begin position="13"/>
        <end position="129"/>
    </location>
</feature>
<dbReference type="PANTHER" id="PTHR19879:SF9">
    <property type="entry name" value="TRANSCRIPTION INITIATION FACTOR TFIID SUBUNIT 5"/>
    <property type="match status" value="1"/>
</dbReference>
<dbReference type="AlphaFoldDB" id="A0A975IZZ0"/>
<feature type="repeat" description="WD" evidence="1">
    <location>
        <begin position="679"/>
        <end position="709"/>
    </location>
</feature>
<dbReference type="InterPro" id="IPR011047">
    <property type="entry name" value="Quinoprotein_ADH-like_sf"/>
</dbReference>
<evidence type="ECO:0000313" key="4">
    <source>
        <dbReference type="EMBL" id="QUE50880.1"/>
    </source>
</evidence>
<keyword evidence="2" id="KW-0812">Transmembrane</keyword>
<dbReference type="PANTHER" id="PTHR19879">
    <property type="entry name" value="TRANSCRIPTION INITIATION FACTOR TFIID"/>
    <property type="match status" value="1"/>
</dbReference>
<dbReference type="KEGG" id="lamb:KBB96_18715"/>
<dbReference type="InterPro" id="IPR000157">
    <property type="entry name" value="TIR_dom"/>
</dbReference>
<name>A0A975IZZ0_9BACT</name>
<dbReference type="PROSITE" id="PS50294">
    <property type="entry name" value="WD_REPEATS_REGION"/>
    <property type="match status" value="1"/>
</dbReference>
<evidence type="ECO:0000313" key="5">
    <source>
        <dbReference type="Proteomes" id="UP000676169"/>
    </source>
</evidence>
<keyword evidence="2" id="KW-1133">Transmembrane helix</keyword>
<organism evidence="4 5">
    <name type="scientific">Luteolibacter ambystomatis</name>
    <dbReference type="NCBI Taxonomy" id="2824561"/>
    <lineage>
        <taxon>Bacteria</taxon>
        <taxon>Pseudomonadati</taxon>
        <taxon>Verrucomicrobiota</taxon>
        <taxon>Verrucomicrobiia</taxon>
        <taxon>Verrucomicrobiales</taxon>
        <taxon>Verrucomicrobiaceae</taxon>
        <taxon>Luteolibacter</taxon>
    </lineage>
</organism>
<dbReference type="InterPro" id="IPR015943">
    <property type="entry name" value="WD40/YVTN_repeat-like_dom_sf"/>
</dbReference>
<dbReference type="Pfam" id="PF00400">
    <property type="entry name" value="WD40"/>
    <property type="match status" value="2"/>
</dbReference>
<proteinExistence type="predicted"/>
<evidence type="ECO:0000256" key="2">
    <source>
        <dbReference type="SAM" id="Phobius"/>
    </source>
</evidence>
<dbReference type="EMBL" id="CP073100">
    <property type="protein sequence ID" value="QUE50880.1"/>
    <property type="molecule type" value="Genomic_DNA"/>
</dbReference>
<keyword evidence="1" id="KW-0853">WD repeat</keyword>
<evidence type="ECO:0000256" key="1">
    <source>
        <dbReference type="PROSITE-ProRule" id="PRU00221"/>
    </source>
</evidence>
<feature type="transmembrane region" description="Helical" evidence="2">
    <location>
        <begin position="241"/>
        <end position="261"/>
    </location>
</feature>
<dbReference type="Pfam" id="PF13676">
    <property type="entry name" value="TIR_2"/>
    <property type="match status" value="1"/>
</dbReference>
<dbReference type="SUPFAM" id="SSF52200">
    <property type="entry name" value="Toll/Interleukin receptor TIR domain"/>
    <property type="match status" value="1"/>
</dbReference>
<dbReference type="SMART" id="SM00320">
    <property type="entry name" value="WD40"/>
    <property type="match status" value="2"/>
</dbReference>
<dbReference type="SUPFAM" id="SSF101898">
    <property type="entry name" value="NHL repeat"/>
    <property type="match status" value="1"/>
</dbReference>
<reference evidence="4" key="1">
    <citation type="submission" date="2021-04" db="EMBL/GenBank/DDBJ databases">
        <title>Luteolibacter sp. 32A isolated from the skin of an Anderson's salamander (Ambystoma andersonii).</title>
        <authorList>
            <person name="Spergser J."/>
            <person name="Busse H.-J."/>
        </authorList>
    </citation>
    <scope>NUCLEOTIDE SEQUENCE</scope>
    <source>
        <strain evidence="4">32A</strain>
    </source>
</reference>
<dbReference type="SUPFAM" id="SSF50998">
    <property type="entry name" value="Quinoprotein alcohol dehydrogenase-like"/>
    <property type="match status" value="1"/>
</dbReference>
<dbReference type="InterPro" id="IPR001680">
    <property type="entry name" value="WD40_rpt"/>
</dbReference>
<dbReference type="RefSeq" id="WP_211631019.1">
    <property type="nucleotide sequence ID" value="NZ_CP073100.1"/>
</dbReference>
<evidence type="ECO:0000259" key="3">
    <source>
        <dbReference type="Pfam" id="PF13676"/>
    </source>
</evidence>
<sequence>METQPPARTFWCFISYRHADNKDSGRQWATWLHQQIETYEVPSDLVGTVNGRGDTIPERIFPVFRDEDELPANADLASPIYRALDASKFLVVLCSPRAVQSSYVADEIVYYKKIGRSDRVLAAILDGDPRDSFPRPLQHPVDANGVLIENEHAEPIAADFRLVDDTQGWTSPEAYRQALEGNGVARKEIDRLVTDYKGRLELGKLKIIAGVLGLPLGTLTQRDKVYQLEKERRRARIFRRVTAAMSVLLVAAIAGGVFASIKQREAEAQRLAAVSARDAEATARSLAESRRVEAEDARGVAETRRTEAEQAKTLAEQRRVESESRLAKSNILLADRLTREGNTIDAASALWEVPEHERQWDWGYLLGRAYPETGYFQISNADGVPLAAQACALDPSGRQAAFWGGDLLKRIRIQPDGAATMDTVAVKNGVAQAVVSRSGAMAFLDGNVVRVILPDGREAPPLELADQEPEIFPPLAFLDDAGTMLVLKSGESWRILRASEQGVAEFGRIEENFESERFCGSSADGHRWLAASSDTGVTVYDEEGRIVDKIPGVWQGSAAISEDGTVAVGDITESVELRMPDGKHRKLFTGEEGAISHLATGCTLRWMGKRLFVRTAHQVRMWDLRMKPPKGEELSPGVWEIPGESTVRMAVGDAWIAVTLVDGSIAIASTDDMTEIQRFRGHSGEVRDLRFPFDHLLASAATDGTLRYWTPGTHTRMGTQTAEIKDSLFKGNPDVWPGLAKENSDVGLLPVGPGVPPGTTIKVSSPDGRFHATTGEDGQVRLWKGDGTEPSIVLPALGKRGIGLAFSKDGRSLGAESFVPGEFLDFEQEWNTEPWTRVQLGIDASADWRKAYEQVFEKRFEAAWKTQGR</sequence>
<dbReference type="Proteomes" id="UP000676169">
    <property type="component" value="Chromosome"/>
</dbReference>
<protein>
    <submittedName>
        <fullName evidence="4">TIR domain-containing protein</fullName>
    </submittedName>
</protein>
<dbReference type="Gene3D" id="2.130.10.10">
    <property type="entry name" value="YVTN repeat-like/Quinoprotein amine dehydrogenase"/>
    <property type="match status" value="2"/>
</dbReference>
<dbReference type="Gene3D" id="3.40.50.10140">
    <property type="entry name" value="Toll/interleukin-1 receptor homology (TIR) domain"/>
    <property type="match status" value="1"/>
</dbReference>
<dbReference type="PROSITE" id="PS50082">
    <property type="entry name" value="WD_REPEATS_2"/>
    <property type="match status" value="1"/>
</dbReference>
<accession>A0A975IZZ0</accession>